<dbReference type="Proteomes" id="UP000076502">
    <property type="component" value="Unassembled WGS sequence"/>
</dbReference>
<evidence type="ECO:0000313" key="3">
    <source>
        <dbReference type="EMBL" id="KZC10963.1"/>
    </source>
</evidence>
<feature type="transmembrane region" description="Helical" evidence="2">
    <location>
        <begin position="18"/>
        <end position="37"/>
    </location>
</feature>
<evidence type="ECO:0000256" key="1">
    <source>
        <dbReference type="SAM" id="MobiDB-lite"/>
    </source>
</evidence>
<keyword evidence="4" id="KW-1185">Reference proteome</keyword>
<dbReference type="EMBL" id="KQ434899">
    <property type="protein sequence ID" value="KZC10963.1"/>
    <property type="molecule type" value="Genomic_DNA"/>
</dbReference>
<keyword evidence="2" id="KW-0812">Transmembrane</keyword>
<accession>A0A154PGJ2</accession>
<gene>
    <name evidence="3" type="ORF">WN55_01663</name>
</gene>
<sequence length="65" mass="7103">MPLEAIIDIAVDGNQTHLQLNVVILPIYIFSCTLLIVSPRMSSNGDPARSNQSKNHANGRSTITR</sequence>
<feature type="region of interest" description="Disordered" evidence="1">
    <location>
        <begin position="42"/>
        <end position="65"/>
    </location>
</feature>
<keyword evidence="2" id="KW-1133">Transmembrane helix</keyword>
<name>A0A154PGJ2_DUFNO</name>
<protein>
    <submittedName>
        <fullName evidence="3">Uncharacterized protein</fullName>
    </submittedName>
</protein>
<reference evidence="3 4" key="1">
    <citation type="submission" date="2015-07" db="EMBL/GenBank/DDBJ databases">
        <title>The genome of Dufourea novaeangliae.</title>
        <authorList>
            <person name="Pan H."/>
            <person name="Kapheim K."/>
        </authorList>
    </citation>
    <scope>NUCLEOTIDE SEQUENCE [LARGE SCALE GENOMIC DNA]</scope>
    <source>
        <strain evidence="3">0120121106</strain>
        <tissue evidence="3">Whole body</tissue>
    </source>
</reference>
<organism evidence="3 4">
    <name type="scientific">Dufourea novaeangliae</name>
    <name type="common">Sweat bee</name>
    <dbReference type="NCBI Taxonomy" id="178035"/>
    <lineage>
        <taxon>Eukaryota</taxon>
        <taxon>Metazoa</taxon>
        <taxon>Ecdysozoa</taxon>
        <taxon>Arthropoda</taxon>
        <taxon>Hexapoda</taxon>
        <taxon>Insecta</taxon>
        <taxon>Pterygota</taxon>
        <taxon>Neoptera</taxon>
        <taxon>Endopterygota</taxon>
        <taxon>Hymenoptera</taxon>
        <taxon>Apocrita</taxon>
        <taxon>Aculeata</taxon>
        <taxon>Apoidea</taxon>
        <taxon>Anthophila</taxon>
        <taxon>Halictidae</taxon>
        <taxon>Rophitinae</taxon>
        <taxon>Dufourea</taxon>
    </lineage>
</organism>
<evidence type="ECO:0000256" key="2">
    <source>
        <dbReference type="SAM" id="Phobius"/>
    </source>
</evidence>
<dbReference type="AlphaFoldDB" id="A0A154PGJ2"/>
<evidence type="ECO:0000313" key="4">
    <source>
        <dbReference type="Proteomes" id="UP000076502"/>
    </source>
</evidence>
<proteinExistence type="predicted"/>
<keyword evidence="2" id="KW-0472">Membrane</keyword>